<dbReference type="Proteomes" id="UP000283210">
    <property type="component" value="Chromosome 11"/>
</dbReference>
<organism evidence="1 2">
    <name type="scientific">Oryzias javanicus</name>
    <name type="common">Javanese ricefish</name>
    <name type="synonym">Aplocheilus javanicus</name>
    <dbReference type="NCBI Taxonomy" id="123683"/>
    <lineage>
        <taxon>Eukaryota</taxon>
        <taxon>Metazoa</taxon>
        <taxon>Chordata</taxon>
        <taxon>Craniata</taxon>
        <taxon>Vertebrata</taxon>
        <taxon>Euteleostomi</taxon>
        <taxon>Actinopterygii</taxon>
        <taxon>Neopterygii</taxon>
        <taxon>Teleostei</taxon>
        <taxon>Neoteleostei</taxon>
        <taxon>Acanthomorphata</taxon>
        <taxon>Ovalentaria</taxon>
        <taxon>Atherinomorphae</taxon>
        <taxon>Beloniformes</taxon>
        <taxon>Adrianichthyidae</taxon>
        <taxon>Oryziinae</taxon>
        <taxon>Oryzias</taxon>
    </lineage>
</organism>
<reference evidence="1 2" key="2">
    <citation type="submission" date="2019-01" db="EMBL/GenBank/DDBJ databases">
        <title>A chromosome length genome reference of the Java medaka (oryzias javanicus).</title>
        <authorList>
            <person name="Herpin A."/>
            <person name="Takehana Y."/>
            <person name="Naruse K."/>
            <person name="Ansai S."/>
            <person name="Kawaguchi M."/>
        </authorList>
    </citation>
    <scope>NUCLEOTIDE SEQUENCE [LARGE SCALE GENOMIC DNA]</scope>
    <source>
        <strain evidence="1">RS831</strain>
        <tissue evidence="1">Whole body</tissue>
    </source>
</reference>
<evidence type="ECO:0000313" key="1">
    <source>
        <dbReference type="EMBL" id="RVE66279.1"/>
    </source>
</evidence>
<dbReference type="EMBL" id="CM012447">
    <property type="protein sequence ID" value="RVE66279.1"/>
    <property type="molecule type" value="Genomic_DNA"/>
</dbReference>
<name>A0A437CVX3_ORYJA</name>
<sequence>MASLLLSRATCGLQRQNQTAPRTRTFQKRVECLDVCCRAEIHAPAECRSHNRKQFPPFFPPSMCVCLRKTAGTQIGLKNIWMQPHRGRLGKSGEGIQNVVGKLDWEDRSRNVTV</sequence>
<proteinExistence type="predicted"/>
<gene>
    <name evidence="1" type="ORF">OJAV_G00105760</name>
</gene>
<keyword evidence="2" id="KW-1185">Reference proteome</keyword>
<dbReference type="AlphaFoldDB" id="A0A437CVX3"/>
<reference evidence="1 2" key="1">
    <citation type="submission" date="2018-11" db="EMBL/GenBank/DDBJ databases">
        <authorList>
            <person name="Lopez-Roques C."/>
            <person name="Donnadieu C."/>
            <person name="Bouchez O."/>
            <person name="Klopp C."/>
            <person name="Cabau C."/>
            <person name="Zahm M."/>
        </authorList>
    </citation>
    <scope>NUCLEOTIDE SEQUENCE [LARGE SCALE GENOMIC DNA]</scope>
    <source>
        <strain evidence="1">RS831</strain>
        <tissue evidence="1">Whole body</tissue>
    </source>
</reference>
<protein>
    <submittedName>
        <fullName evidence="1">Uncharacterized protein</fullName>
    </submittedName>
</protein>
<accession>A0A437CVX3</accession>
<evidence type="ECO:0000313" key="2">
    <source>
        <dbReference type="Proteomes" id="UP000283210"/>
    </source>
</evidence>